<feature type="domain" description="Bacteriophage SP-beta YorD" evidence="1">
    <location>
        <begin position="7"/>
        <end position="63"/>
    </location>
</feature>
<dbReference type="InterPro" id="IPR019094">
    <property type="entry name" value="Phage_SP-beta_YorD"/>
</dbReference>
<evidence type="ECO:0000313" key="2">
    <source>
        <dbReference type="EMBL" id="AYV22357.1"/>
    </source>
</evidence>
<sequence length="143" mass="16582">MICLQTALVYLFPEANMPDAYGVGGDWRIASDGNEAKIIEWNRDEKKPSNEILEQAYKEALQARIVSDKQIEERLWRDSVLDKVLSRIDQYEKDQNYPEELRTSPIKSHDDFVLLLNDRKLLSDYPDTENFPFGDRPTLSGLC</sequence>
<dbReference type="SUPFAM" id="SSF159865">
    <property type="entry name" value="XkdW-like"/>
    <property type="match status" value="1"/>
</dbReference>
<reference evidence="2 3" key="1">
    <citation type="submission" date="2018-11" db="EMBL/GenBank/DDBJ databases">
        <title>Complete Genome Sequence of Vbrio mediterranei 117-T6: a Potential Pathogen Bacteria Isolated from the Conchocelis of Pyropia.</title>
        <authorList>
            <person name="Liu Q."/>
        </authorList>
    </citation>
    <scope>NUCLEOTIDE SEQUENCE [LARGE SCALE GENOMIC DNA]</scope>
    <source>
        <strain evidence="2 3">117-T6</strain>
    </source>
</reference>
<dbReference type="Gene3D" id="3.30.56.60">
    <property type="entry name" value="XkdW-like"/>
    <property type="match status" value="1"/>
</dbReference>
<dbReference type="EMBL" id="CP033577">
    <property type="protein sequence ID" value="AYV22357.1"/>
    <property type="molecule type" value="Genomic_DNA"/>
</dbReference>
<accession>A0A3G4VC72</accession>
<protein>
    <recommendedName>
        <fullName evidence="1">Bacteriophage SP-beta YorD domain-containing protein</fullName>
    </recommendedName>
</protein>
<dbReference type="AlphaFoldDB" id="A0A3G4VC72"/>
<dbReference type="Proteomes" id="UP000279760">
    <property type="component" value="Chromosome 1"/>
</dbReference>
<proteinExistence type="predicted"/>
<gene>
    <name evidence="2" type="ORF">ECB94_14425</name>
</gene>
<name>A0A3G4VC72_9VIBR</name>
<evidence type="ECO:0000259" key="1">
    <source>
        <dbReference type="Pfam" id="PF09636"/>
    </source>
</evidence>
<dbReference type="InterPro" id="IPR035950">
    <property type="entry name" value="XkdW-like_sf"/>
</dbReference>
<evidence type="ECO:0000313" key="3">
    <source>
        <dbReference type="Proteomes" id="UP000279760"/>
    </source>
</evidence>
<organism evidence="2 3">
    <name type="scientific">Vibrio mediterranei</name>
    <dbReference type="NCBI Taxonomy" id="689"/>
    <lineage>
        <taxon>Bacteria</taxon>
        <taxon>Pseudomonadati</taxon>
        <taxon>Pseudomonadota</taxon>
        <taxon>Gammaproteobacteria</taxon>
        <taxon>Vibrionales</taxon>
        <taxon>Vibrionaceae</taxon>
        <taxon>Vibrio</taxon>
    </lineage>
</organism>
<dbReference type="RefSeq" id="WP_124940858.1">
    <property type="nucleotide sequence ID" value="NZ_CP033577.1"/>
</dbReference>
<dbReference type="Pfam" id="PF09636">
    <property type="entry name" value="XkdW"/>
    <property type="match status" value="1"/>
</dbReference>